<reference evidence="2" key="1">
    <citation type="journal article" date="2017" name="Front. Plant Sci.">
        <title>Climate Clever Clovers: New Paradigm to Reduce the Environmental Footprint of Ruminants by Breeding Low Methanogenic Forages Utilizing Haplotype Variation.</title>
        <authorList>
            <person name="Kaur P."/>
            <person name="Appels R."/>
            <person name="Bayer P.E."/>
            <person name="Keeble-Gagnere G."/>
            <person name="Wang J."/>
            <person name="Hirakawa H."/>
            <person name="Shirasawa K."/>
            <person name="Vercoe P."/>
            <person name="Stefanova K."/>
            <person name="Durmic Z."/>
            <person name="Nichols P."/>
            <person name="Revell C."/>
            <person name="Isobe S.N."/>
            <person name="Edwards D."/>
            <person name="Erskine W."/>
        </authorList>
    </citation>
    <scope>NUCLEOTIDE SEQUENCE [LARGE SCALE GENOMIC DNA]</scope>
    <source>
        <strain evidence="2">cv. Daliak</strain>
    </source>
</reference>
<dbReference type="OrthoDB" id="1432753at2759"/>
<sequence>MAFKLKEKLRNLKIELKSWNKKVFGDLDCRIGLVIEEIQGFDLLAESRTLALEEINSRSKAFATLWGLMRAKEINLVQRSRSRWLKEGDANTSFFHASIKSRDGSKTCLRCVRRLSNSLRNAPLSLGSIALR</sequence>
<dbReference type="Proteomes" id="UP000242715">
    <property type="component" value="Unassembled WGS sequence"/>
</dbReference>
<dbReference type="AlphaFoldDB" id="A0A2Z6N6L3"/>
<proteinExistence type="predicted"/>
<keyword evidence="2" id="KW-1185">Reference proteome</keyword>
<evidence type="ECO:0008006" key="3">
    <source>
        <dbReference type="Google" id="ProtNLM"/>
    </source>
</evidence>
<dbReference type="EMBL" id="DF973685">
    <property type="protein sequence ID" value="GAU37693.1"/>
    <property type="molecule type" value="Genomic_DNA"/>
</dbReference>
<evidence type="ECO:0000313" key="2">
    <source>
        <dbReference type="Proteomes" id="UP000242715"/>
    </source>
</evidence>
<gene>
    <name evidence="1" type="ORF">TSUD_164960</name>
</gene>
<accession>A0A2Z6N6L3</accession>
<protein>
    <recommendedName>
        <fullName evidence="3">RNA-directed DNA polymerase (Reverse transcriptase)</fullName>
    </recommendedName>
</protein>
<name>A0A2Z6N6L3_TRISU</name>
<evidence type="ECO:0000313" key="1">
    <source>
        <dbReference type="EMBL" id="GAU37693.1"/>
    </source>
</evidence>
<organism evidence="1 2">
    <name type="scientific">Trifolium subterraneum</name>
    <name type="common">Subterranean clover</name>
    <dbReference type="NCBI Taxonomy" id="3900"/>
    <lineage>
        <taxon>Eukaryota</taxon>
        <taxon>Viridiplantae</taxon>
        <taxon>Streptophyta</taxon>
        <taxon>Embryophyta</taxon>
        <taxon>Tracheophyta</taxon>
        <taxon>Spermatophyta</taxon>
        <taxon>Magnoliopsida</taxon>
        <taxon>eudicotyledons</taxon>
        <taxon>Gunneridae</taxon>
        <taxon>Pentapetalae</taxon>
        <taxon>rosids</taxon>
        <taxon>fabids</taxon>
        <taxon>Fabales</taxon>
        <taxon>Fabaceae</taxon>
        <taxon>Papilionoideae</taxon>
        <taxon>50 kb inversion clade</taxon>
        <taxon>NPAAA clade</taxon>
        <taxon>Hologalegina</taxon>
        <taxon>IRL clade</taxon>
        <taxon>Trifolieae</taxon>
        <taxon>Trifolium</taxon>
    </lineage>
</organism>